<keyword evidence="3 5" id="KW-0378">Hydrolase</keyword>
<feature type="active site" description="Charge relay system" evidence="5">
    <location>
        <position position="64"/>
    </location>
</feature>
<dbReference type="RefSeq" id="WP_425546576.1">
    <property type="nucleotide sequence ID" value="NZ_BAAANN010000039.1"/>
</dbReference>
<evidence type="ECO:0000256" key="6">
    <source>
        <dbReference type="SAM" id="SignalP"/>
    </source>
</evidence>
<sequence>MKIRWSGPILAAALVMLPTPAYADGGEQPNPPNAGLDRIDQRTGTDHAYHYETTADQVTAYVIDTGVDGKNPDFEGRVEKGKDFVDGDDDGADGNGHGTHLAGIIGGKDFGVAKKVKIVPVRVLDNSGSGATNNILAGIKWVTENARQPAVAVLGIGGAPNPQLDEAVRALAAVVPVTVPAGGEGTDAGGFSPAREPSALTVGASDNTDRVPPNSNTGAVVDLFAPGVEIPGPAATGIGSGPMSGTSMSAAFVAGAAALYRGLHPEASAPGTAAALVANATKDVLNPLPQGTGNRLLYTLTPQPAAPTPVTGNPGVE</sequence>
<reference evidence="8 9" key="1">
    <citation type="journal article" date="2019" name="Int. J. Syst. Evol. Microbiol.">
        <title>The Global Catalogue of Microorganisms (GCM) 10K type strain sequencing project: providing services to taxonomists for standard genome sequencing and annotation.</title>
        <authorList>
            <consortium name="The Broad Institute Genomics Platform"/>
            <consortium name="The Broad Institute Genome Sequencing Center for Infectious Disease"/>
            <person name="Wu L."/>
            <person name="Ma J."/>
        </authorList>
    </citation>
    <scope>NUCLEOTIDE SEQUENCE [LARGE SCALE GENOMIC DNA]</scope>
    <source>
        <strain evidence="8 9">JCM 14545</strain>
    </source>
</reference>
<gene>
    <name evidence="8" type="ORF">GCM10009754_71200</name>
</gene>
<keyword evidence="4 5" id="KW-0720">Serine protease</keyword>
<evidence type="ECO:0000313" key="8">
    <source>
        <dbReference type="EMBL" id="GAA1983785.1"/>
    </source>
</evidence>
<feature type="active site" description="Charge relay system" evidence="5">
    <location>
        <position position="97"/>
    </location>
</feature>
<keyword evidence="6" id="KW-0732">Signal</keyword>
<dbReference type="PANTHER" id="PTHR43806">
    <property type="entry name" value="PEPTIDASE S8"/>
    <property type="match status" value="1"/>
</dbReference>
<dbReference type="InterPro" id="IPR000209">
    <property type="entry name" value="Peptidase_S8/S53_dom"/>
</dbReference>
<dbReference type="InterPro" id="IPR015500">
    <property type="entry name" value="Peptidase_S8_subtilisin-rel"/>
</dbReference>
<comment type="caution">
    <text evidence="8">The sequence shown here is derived from an EMBL/GenBank/DDBJ whole genome shotgun (WGS) entry which is preliminary data.</text>
</comment>
<accession>A0ABN2SBD7</accession>
<dbReference type="PRINTS" id="PR00723">
    <property type="entry name" value="SUBTILISIN"/>
</dbReference>
<evidence type="ECO:0000313" key="9">
    <source>
        <dbReference type="Proteomes" id="UP001501116"/>
    </source>
</evidence>
<evidence type="ECO:0000256" key="3">
    <source>
        <dbReference type="ARBA" id="ARBA00022801"/>
    </source>
</evidence>
<keyword evidence="9" id="KW-1185">Reference proteome</keyword>
<dbReference type="Gene3D" id="3.40.50.200">
    <property type="entry name" value="Peptidase S8/S53 domain"/>
    <property type="match status" value="1"/>
</dbReference>
<evidence type="ECO:0000259" key="7">
    <source>
        <dbReference type="Pfam" id="PF00082"/>
    </source>
</evidence>
<keyword evidence="2 5" id="KW-0645">Protease</keyword>
<name>A0ABN2SBD7_9PSEU</name>
<dbReference type="CDD" id="cd04077">
    <property type="entry name" value="Peptidases_S8_PCSK9_ProteinaseK_like"/>
    <property type="match status" value="1"/>
</dbReference>
<feature type="domain" description="Peptidase S8/S53" evidence="7">
    <location>
        <begin position="62"/>
        <end position="283"/>
    </location>
</feature>
<dbReference type="InterPro" id="IPR050131">
    <property type="entry name" value="Peptidase_S8_subtilisin-like"/>
</dbReference>
<feature type="signal peptide" evidence="6">
    <location>
        <begin position="1"/>
        <end position="23"/>
    </location>
</feature>
<proteinExistence type="inferred from homology"/>
<dbReference type="InterPro" id="IPR023827">
    <property type="entry name" value="Peptidase_S8_Asp-AS"/>
</dbReference>
<dbReference type="EMBL" id="BAAANN010000039">
    <property type="protein sequence ID" value="GAA1983785.1"/>
    <property type="molecule type" value="Genomic_DNA"/>
</dbReference>
<comment type="similarity">
    <text evidence="1 5">Belongs to the peptidase S8 family.</text>
</comment>
<dbReference type="PROSITE" id="PS00136">
    <property type="entry name" value="SUBTILASE_ASP"/>
    <property type="match status" value="1"/>
</dbReference>
<feature type="chain" id="PRO_5046884521" evidence="6">
    <location>
        <begin position="24"/>
        <end position="317"/>
    </location>
</feature>
<evidence type="ECO:0000256" key="2">
    <source>
        <dbReference type="ARBA" id="ARBA00022670"/>
    </source>
</evidence>
<evidence type="ECO:0000256" key="1">
    <source>
        <dbReference type="ARBA" id="ARBA00011073"/>
    </source>
</evidence>
<protein>
    <submittedName>
        <fullName evidence="8">S8 family peptidase</fullName>
    </submittedName>
</protein>
<dbReference type="InterPro" id="IPR034193">
    <property type="entry name" value="PCSK9_ProteinaseK-like"/>
</dbReference>
<evidence type="ECO:0000256" key="4">
    <source>
        <dbReference type="ARBA" id="ARBA00022825"/>
    </source>
</evidence>
<organism evidence="8 9">
    <name type="scientific">Amycolatopsis minnesotensis</name>
    <dbReference type="NCBI Taxonomy" id="337894"/>
    <lineage>
        <taxon>Bacteria</taxon>
        <taxon>Bacillati</taxon>
        <taxon>Actinomycetota</taxon>
        <taxon>Actinomycetes</taxon>
        <taxon>Pseudonocardiales</taxon>
        <taxon>Pseudonocardiaceae</taxon>
        <taxon>Amycolatopsis</taxon>
    </lineage>
</organism>
<dbReference type="Proteomes" id="UP001501116">
    <property type="component" value="Unassembled WGS sequence"/>
</dbReference>
<dbReference type="PANTHER" id="PTHR43806:SF11">
    <property type="entry name" value="CEREVISIN-RELATED"/>
    <property type="match status" value="1"/>
</dbReference>
<dbReference type="SUPFAM" id="SSF52743">
    <property type="entry name" value="Subtilisin-like"/>
    <property type="match status" value="1"/>
</dbReference>
<dbReference type="Pfam" id="PF00082">
    <property type="entry name" value="Peptidase_S8"/>
    <property type="match status" value="1"/>
</dbReference>
<evidence type="ECO:0000256" key="5">
    <source>
        <dbReference type="PROSITE-ProRule" id="PRU01240"/>
    </source>
</evidence>
<dbReference type="InterPro" id="IPR036852">
    <property type="entry name" value="Peptidase_S8/S53_dom_sf"/>
</dbReference>
<feature type="active site" description="Charge relay system" evidence="5">
    <location>
        <position position="247"/>
    </location>
</feature>
<dbReference type="PROSITE" id="PS51892">
    <property type="entry name" value="SUBTILASE"/>
    <property type="match status" value="1"/>
</dbReference>